<proteinExistence type="predicted"/>
<sequence>MLEDNNYENDSEMFSEVYALLDQLSNNSKEVVDIEGKDMDKIESILVQRTNELSLAVQIAQALMVKHENDTDNIAELKKTNSHLKDQQQEYKSLLNQTMESLERNSTKFDSLNDEKKSLTNKITSLQVQCEVYEQKNIDLTEENKTLNQKYNEVESKIYKFEKDNTRLTKELDIAVKQLKEVQSSESTLKTELSNLKTKYDNLEATYNEYYNSTQEELLEIYEKEGKTDTLYIDGKSDVSKTRSEGGASVNETQGQKIETLMQIIEQVSKENAKLKEDYVEVDGLLSEARNEISLLQEQLLSEQTSVAVSVSQEIEAYNQSNPITTTSIEVQTDPAPKVAKAKKIDKGTQCNIINVISKKKKPVSSRLYTPPASPTRSTSSASSIIDTGSKNGTKRKIVKNKVITGKDSNKDYYYLSPAESRFNSSYSLEGRPRWNLWKLH</sequence>
<comment type="caution">
    <text evidence="3">The sequence shown here is derived from an EMBL/GenBank/DDBJ whole genome shotgun (WGS) entry which is preliminary data.</text>
</comment>
<feature type="coiled-coil region" evidence="1">
    <location>
        <begin position="258"/>
        <end position="306"/>
    </location>
</feature>
<evidence type="ECO:0000256" key="2">
    <source>
        <dbReference type="SAM" id="MobiDB-lite"/>
    </source>
</evidence>
<dbReference type="AlphaFoldDB" id="A0A1Y1VMA3"/>
<feature type="coiled-coil region" evidence="1">
    <location>
        <begin position="67"/>
        <end position="213"/>
    </location>
</feature>
<keyword evidence="1" id="KW-0175">Coiled coil</keyword>
<evidence type="ECO:0000313" key="3">
    <source>
        <dbReference type="EMBL" id="ORX60054.1"/>
    </source>
</evidence>
<gene>
    <name evidence="3" type="ORF">BCR36DRAFT_579494</name>
</gene>
<accession>A0A1Y1VMA3</accession>
<dbReference type="STRING" id="1754191.A0A1Y1VMA3"/>
<dbReference type="EMBL" id="MCFH01000002">
    <property type="protein sequence ID" value="ORX60054.1"/>
    <property type="molecule type" value="Genomic_DNA"/>
</dbReference>
<feature type="compositionally biased region" description="Low complexity" evidence="2">
    <location>
        <begin position="375"/>
        <end position="384"/>
    </location>
</feature>
<evidence type="ECO:0000256" key="1">
    <source>
        <dbReference type="SAM" id="Coils"/>
    </source>
</evidence>
<dbReference type="Proteomes" id="UP000193719">
    <property type="component" value="Unassembled WGS sequence"/>
</dbReference>
<protein>
    <submittedName>
        <fullName evidence="3">Uncharacterized protein</fullName>
    </submittedName>
</protein>
<feature type="region of interest" description="Disordered" evidence="2">
    <location>
        <begin position="365"/>
        <end position="392"/>
    </location>
</feature>
<organism evidence="3 4">
    <name type="scientific">Piromyces finnis</name>
    <dbReference type="NCBI Taxonomy" id="1754191"/>
    <lineage>
        <taxon>Eukaryota</taxon>
        <taxon>Fungi</taxon>
        <taxon>Fungi incertae sedis</taxon>
        <taxon>Chytridiomycota</taxon>
        <taxon>Chytridiomycota incertae sedis</taxon>
        <taxon>Neocallimastigomycetes</taxon>
        <taxon>Neocallimastigales</taxon>
        <taxon>Neocallimastigaceae</taxon>
        <taxon>Piromyces</taxon>
    </lineage>
</organism>
<evidence type="ECO:0000313" key="4">
    <source>
        <dbReference type="Proteomes" id="UP000193719"/>
    </source>
</evidence>
<dbReference type="Gene3D" id="1.20.5.170">
    <property type="match status" value="1"/>
</dbReference>
<name>A0A1Y1VMA3_9FUNG</name>
<reference evidence="3 4" key="2">
    <citation type="submission" date="2016-08" db="EMBL/GenBank/DDBJ databases">
        <title>Pervasive Adenine N6-methylation of Active Genes in Fungi.</title>
        <authorList>
            <consortium name="DOE Joint Genome Institute"/>
            <person name="Mondo S.J."/>
            <person name="Dannebaum R.O."/>
            <person name="Kuo R.C."/>
            <person name="Labutti K."/>
            <person name="Haridas S."/>
            <person name="Kuo A."/>
            <person name="Salamov A."/>
            <person name="Ahrendt S.R."/>
            <person name="Lipzen A."/>
            <person name="Sullivan W."/>
            <person name="Andreopoulos W.B."/>
            <person name="Clum A."/>
            <person name="Lindquist E."/>
            <person name="Daum C."/>
            <person name="Ramamoorthy G.K."/>
            <person name="Gryganskyi A."/>
            <person name="Culley D."/>
            <person name="Magnuson J.K."/>
            <person name="James T.Y."/>
            <person name="O'Malley M.A."/>
            <person name="Stajich J.E."/>
            <person name="Spatafora J.W."/>
            <person name="Visel A."/>
            <person name="Grigoriev I.V."/>
        </authorList>
    </citation>
    <scope>NUCLEOTIDE SEQUENCE [LARGE SCALE GENOMIC DNA]</scope>
    <source>
        <strain evidence="4">finn</strain>
    </source>
</reference>
<keyword evidence="4" id="KW-1185">Reference proteome</keyword>
<dbReference type="OrthoDB" id="128924at2759"/>
<reference evidence="3 4" key="1">
    <citation type="submission" date="2016-08" db="EMBL/GenBank/DDBJ databases">
        <title>Genomes of anaerobic fungi encode conserved fungal cellulosomes for biomass hydrolysis.</title>
        <authorList>
            <consortium name="DOE Joint Genome Institute"/>
            <person name="Haitjema C.H."/>
            <person name="Gilmore S.P."/>
            <person name="Henske J.K."/>
            <person name="Solomon K.V."/>
            <person name="De Groot R."/>
            <person name="Kuo A."/>
            <person name="Mondo S.J."/>
            <person name="Salamov A.A."/>
            <person name="Labutti K."/>
            <person name="Zhao Z."/>
            <person name="Chiniquy J."/>
            <person name="Barry K."/>
            <person name="Brewer H.M."/>
            <person name="Purvine S.O."/>
            <person name="Wright A.T."/>
            <person name="Boxma B."/>
            <person name="Van Alen T."/>
            <person name="Hackstein J.H."/>
            <person name="Baker S.E."/>
            <person name="Grigoriev I.V."/>
            <person name="O'Malley M.A."/>
        </authorList>
    </citation>
    <scope>NUCLEOTIDE SEQUENCE [LARGE SCALE GENOMIC DNA]</scope>
    <source>
        <strain evidence="4">finn</strain>
    </source>
</reference>